<dbReference type="EMBL" id="LAVV01006695">
    <property type="protein sequence ID" value="KNZ58731.1"/>
    <property type="molecule type" value="Genomic_DNA"/>
</dbReference>
<dbReference type="Proteomes" id="UP000037035">
    <property type="component" value="Unassembled WGS sequence"/>
</dbReference>
<proteinExistence type="predicted"/>
<evidence type="ECO:0000313" key="2">
    <source>
        <dbReference type="Proteomes" id="UP000037035"/>
    </source>
</evidence>
<accession>A0A0L6VD72</accession>
<keyword evidence="2" id="KW-1185">Reference proteome</keyword>
<gene>
    <name evidence="1" type="ORF">VP01_1872g4</name>
</gene>
<reference evidence="1 2" key="1">
    <citation type="submission" date="2015-08" db="EMBL/GenBank/DDBJ databases">
        <title>Next Generation Sequencing and Analysis of the Genome of Puccinia sorghi L Schw, the Causal Agent of Maize Common Rust.</title>
        <authorList>
            <person name="Rochi L."/>
            <person name="Burguener G."/>
            <person name="Darino M."/>
            <person name="Turjanski A."/>
            <person name="Kreff E."/>
            <person name="Dieguez M.J."/>
            <person name="Sacco F."/>
        </authorList>
    </citation>
    <scope>NUCLEOTIDE SEQUENCE [LARGE SCALE GENOMIC DNA]</scope>
    <source>
        <strain evidence="1 2">RO10H11247</strain>
    </source>
</reference>
<name>A0A0L6VD72_9BASI</name>
<evidence type="ECO:0000313" key="1">
    <source>
        <dbReference type="EMBL" id="KNZ58731.1"/>
    </source>
</evidence>
<sequence>MTTIPEIQQYQALHAQLVKTVLELLLDKSGPTSEYFSQSVIDIIQATQPYQF</sequence>
<dbReference type="VEuPathDB" id="FungiDB:VP01_1872g4"/>
<dbReference type="AlphaFoldDB" id="A0A0L6VD72"/>
<organism evidence="1 2">
    <name type="scientific">Puccinia sorghi</name>
    <dbReference type="NCBI Taxonomy" id="27349"/>
    <lineage>
        <taxon>Eukaryota</taxon>
        <taxon>Fungi</taxon>
        <taxon>Dikarya</taxon>
        <taxon>Basidiomycota</taxon>
        <taxon>Pucciniomycotina</taxon>
        <taxon>Pucciniomycetes</taxon>
        <taxon>Pucciniales</taxon>
        <taxon>Pucciniaceae</taxon>
        <taxon>Puccinia</taxon>
    </lineage>
</organism>
<comment type="caution">
    <text evidence="1">The sequence shown here is derived from an EMBL/GenBank/DDBJ whole genome shotgun (WGS) entry which is preliminary data.</text>
</comment>
<protein>
    <submittedName>
        <fullName evidence="1">Dynamin GTPase</fullName>
    </submittedName>
</protein>